<name>A0ABQ1FN65_9GAMM</name>
<feature type="region of interest" description="Disordered" evidence="9">
    <location>
        <begin position="96"/>
        <end position="118"/>
    </location>
</feature>
<dbReference type="InterPro" id="IPR018269">
    <property type="entry name" value="Ribosomal_uS13_CS"/>
</dbReference>
<protein>
    <recommendedName>
        <fullName evidence="6 7">Small ribosomal subunit protein uS13</fullName>
    </recommendedName>
</protein>
<keyword evidence="3 7" id="KW-0694">RNA-binding</keyword>
<comment type="similarity">
    <text evidence="1 7 8">Belongs to the universal ribosomal protein uS13 family.</text>
</comment>
<comment type="function">
    <text evidence="7">Located at the top of the head of the 30S subunit, it contacts several helices of the 16S rRNA. In the 70S ribosome it contacts the 23S rRNA (bridge B1a) and protein L5 of the 50S subunit (bridge B1b), connecting the 2 subunits; these bridges are implicated in subunit movement. Contacts the tRNAs in the A and P-sites.</text>
</comment>
<evidence type="ECO:0000256" key="5">
    <source>
        <dbReference type="ARBA" id="ARBA00023274"/>
    </source>
</evidence>
<dbReference type="PIRSF" id="PIRSF002134">
    <property type="entry name" value="Ribosomal_S13"/>
    <property type="match status" value="1"/>
</dbReference>
<sequence>MARIAGVNLPVQKHVWVGLQSIYGIGRSRAKKVCTDAGVNPNVQIKSLSEGEVEKIRHEIAKYVVEGDLRREVGIAIKRLMDLGCYRGLRHRRGLPVRGQRTRTNARTRKGPRRAIKK</sequence>
<dbReference type="InterPro" id="IPR019980">
    <property type="entry name" value="Ribosomal_uS13_bac-type"/>
</dbReference>
<accession>A0ABQ1FN65</accession>
<organism evidence="10 11">
    <name type="scientific">Dyella nitratireducens</name>
    <dbReference type="NCBI Taxonomy" id="1849580"/>
    <lineage>
        <taxon>Bacteria</taxon>
        <taxon>Pseudomonadati</taxon>
        <taxon>Pseudomonadota</taxon>
        <taxon>Gammaproteobacteria</taxon>
        <taxon>Lysobacterales</taxon>
        <taxon>Rhodanobacteraceae</taxon>
        <taxon>Dyella</taxon>
    </lineage>
</organism>
<evidence type="ECO:0000313" key="10">
    <source>
        <dbReference type="EMBL" id="GGA21222.1"/>
    </source>
</evidence>
<keyword evidence="4 7" id="KW-0689">Ribosomal protein</keyword>
<keyword evidence="7" id="KW-0820">tRNA-binding</keyword>
<dbReference type="InterPro" id="IPR010979">
    <property type="entry name" value="Ribosomal_uS13-like_H2TH"/>
</dbReference>
<evidence type="ECO:0000256" key="6">
    <source>
        <dbReference type="ARBA" id="ARBA00035166"/>
    </source>
</evidence>
<comment type="subunit">
    <text evidence="7">Part of the 30S ribosomal subunit. Forms a loose heterodimer with protein S19. Forms two bridges to the 50S subunit in the 70S ribosome.</text>
</comment>
<dbReference type="EMBL" id="BMJA01000001">
    <property type="protein sequence ID" value="GGA21222.1"/>
    <property type="molecule type" value="Genomic_DNA"/>
</dbReference>
<dbReference type="SUPFAM" id="SSF46946">
    <property type="entry name" value="S13-like H2TH domain"/>
    <property type="match status" value="1"/>
</dbReference>
<dbReference type="PANTHER" id="PTHR10871">
    <property type="entry name" value="30S RIBOSOMAL PROTEIN S13/40S RIBOSOMAL PROTEIN S18"/>
    <property type="match status" value="1"/>
</dbReference>
<dbReference type="InterPro" id="IPR027437">
    <property type="entry name" value="Rbsml_uS13_C"/>
</dbReference>
<dbReference type="Gene3D" id="1.10.8.50">
    <property type="match status" value="1"/>
</dbReference>
<dbReference type="GO" id="GO:0005840">
    <property type="term" value="C:ribosome"/>
    <property type="evidence" value="ECO:0007669"/>
    <property type="project" value="UniProtKB-KW"/>
</dbReference>
<dbReference type="InterPro" id="IPR001892">
    <property type="entry name" value="Ribosomal_uS13"/>
</dbReference>
<dbReference type="Pfam" id="PF00416">
    <property type="entry name" value="Ribosomal_S13"/>
    <property type="match status" value="1"/>
</dbReference>
<dbReference type="RefSeq" id="WP_188792847.1">
    <property type="nucleotide sequence ID" value="NZ_BMJA01000001.1"/>
</dbReference>
<gene>
    <name evidence="7 10" type="primary">rpsM</name>
    <name evidence="10" type="ORF">GCM10010981_06720</name>
</gene>
<evidence type="ECO:0000256" key="4">
    <source>
        <dbReference type="ARBA" id="ARBA00022980"/>
    </source>
</evidence>
<evidence type="ECO:0000256" key="7">
    <source>
        <dbReference type="HAMAP-Rule" id="MF_01315"/>
    </source>
</evidence>
<evidence type="ECO:0000313" key="11">
    <source>
        <dbReference type="Proteomes" id="UP000620046"/>
    </source>
</evidence>
<dbReference type="PANTHER" id="PTHR10871:SF1">
    <property type="entry name" value="SMALL RIBOSOMAL SUBUNIT PROTEIN US13M"/>
    <property type="match status" value="1"/>
</dbReference>
<evidence type="ECO:0000256" key="3">
    <source>
        <dbReference type="ARBA" id="ARBA00022884"/>
    </source>
</evidence>
<comment type="caution">
    <text evidence="10">The sequence shown here is derived from an EMBL/GenBank/DDBJ whole genome shotgun (WGS) entry which is preliminary data.</text>
</comment>
<evidence type="ECO:0000256" key="9">
    <source>
        <dbReference type="SAM" id="MobiDB-lite"/>
    </source>
</evidence>
<dbReference type="PROSITE" id="PS00646">
    <property type="entry name" value="RIBOSOMAL_S13_1"/>
    <property type="match status" value="1"/>
</dbReference>
<dbReference type="HAMAP" id="MF_01315">
    <property type="entry name" value="Ribosomal_uS13"/>
    <property type="match status" value="1"/>
</dbReference>
<dbReference type="Gene3D" id="4.10.910.10">
    <property type="entry name" value="30s ribosomal protein s13, domain 2"/>
    <property type="match status" value="1"/>
</dbReference>
<dbReference type="Proteomes" id="UP000620046">
    <property type="component" value="Unassembled WGS sequence"/>
</dbReference>
<keyword evidence="11" id="KW-1185">Reference proteome</keyword>
<evidence type="ECO:0000256" key="2">
    <source>
        <dbReference type="ARBA" id="ARBA00022730"/>
    </source>
</evidence>
<reference evidence="11" key="1">
    <citation type="journal article" date="2019" name="Int. J. Syst. Evol. Microbiol.">
        <title>The Global Catalogue of Microorganisms (GCM) 10K type strain sequencing project: providing services to taxonomists for standard genome sequencing and annotation.</title>
        <authorList>
            <consortium name="The Broad Institute Genomics Platform"/>
            <consortium name="The Broad Institute Genome Sequencing Center for Infectious Disease"/>
            <person name="Wu L."/>
            <person name="Ma J."/>
        </authorList>
    </citation>
    <scope>NUCLEOTIDE SEQUENCE [LARGE SCALE GENOMIC DNA]</scope>
    <source>
        <strain evidence="11">CGMCC 1.15439</strain>
    </source>
</reference>
<dbReference type="NCBIfam" id="TIGR03631">
    <property type="entry name" value="uS13_bact"/>
    <property type="match status" value="1"/>
</dbReference>
<evidence type="ECO:0000256" key="1">
    <source>
        <dbReference type="ARBA" id="ARBA00008080"/>
    </source>
</evidence>
<evidence type="ECO:0000256" key="8">
    <source>
        <dbReference type="RuleBase" id="RU003830"/>
    </source>
</evidence>
<keyword evidence="5 7" id="KW-0687">Ribonucleoprotein</keyword>
<keyword evidence="2 7" id="KW-0699">rRNA-binding</keyword>
<proteinExistence type="inferred from homology"/>
<dbReference type="PROSITE" id="PS50159">
    <property type="entry name" value="RIBOSOMAL_S13_2"/>
    <property type="match status" value="1"/>
</dbReference>